<proteinExistence type="predicted"/>
<dbReference type="PANTHER" id="PTHR13504">
    <property type="entry name" value="FIDO DOMAIN-CONTAINING PROTEIN DDB_G0283145"/>
    <property type="match status" value="1"/>
</dbReference>
<dbReference type="InterPro" id="IPR036390">
    <property type="entry name" value="WH_DNA-bd_sf"/>
</dbReference>
<feature type="region of interest" description="Disordered" evidence="4">
    <location>
        <begin position="74"/>
        <end position="96"/>
    </location>
</feature>
<evidence type="ECO:0000256" key="1">
    <source>
        <dbReference type="PIRSR" id="PIRSR038925-1"/>
    </source>
</evidence>
<dbReference type="OrthoDB" id="9813719at2"/>
<dbReference type="PIRSF" id="PIRSF038925">
    <property type="entry name" value="AMP-prot_trans"/>
    <property type="match status" value="1"/>
</dbReference>
<dbReference type="SUPFAM" id="SSF140931">
    <property type="entry name" value="Fic-like"/>
    <property type="match status" value="1"/>
</dbReference>
<dbReference type="Gene3D" id="1.10.3290.10">
    <property type="entry name" value="Fido-like domain"/>
    <property type="match status" value="1"/>
</dbReference>
<feature type="binding site" evidence="3">
    <location>
        <begin position="216"/>
        <end position="223"/>
    </location>
    <ligand>
        <name>ATP</name>
        <dbReference type="ChEBI" id="CHEBI:30616"/>
    </ligand>
</feature>
<dbReference type="Pfam" id="PF02661">
    <property type="entry name" value="Fic"/>
    <property type="match status" value="1"/>
</dbReference>
<name>A0A1T4XX87_9BACT</name>
<dbReference type="InterPro" id="IPR040198">
    <property type="entry name" value="Fido_containing"/>
</dbReference>
<organism evidence="6 7">
    <name type="scientific">Prosthecobacter debontii</name>
    <dbReference type="NCBI Taxonomy" id="48467"/>
    <lineage>
        <taxon>Bacteria</taxon>
        <taxon>Pseudomonadati</taxon>
        <taxon>Verrucomicrobiota</taxon>
        <taxon>Verrucomicrobiia</taxon>
        <taxon>Verrucomicrobiales</taxon>
        <taxon>Verrucomicrobiaceae</taxon>
        <taxon>Prosthecobacter</taxon>
    </lineage>
</organism>
<dbReference type="InterPro" id="IPR001845">
    <property type="entry name" value="HTH_ArsR_DNA-bd_dom"/>
</dbReference>
<evidence type="ECO:0000313" key="7">
    <source>
        <dbReference type="Proteomes" id="UP000190774"/>
    </source>
</evidence>
<feature type="binding site" evidence="1">
    <location>
        <position position="212"/>
    </location>
    <ligand>
        <name>ATP</name>
        <dbReference type="ChEBI" id="CHEBI:30616"/>
    </ligand>
</feature>
<feature type="binding site" evidence="1">
    <location>
        <position position="79"/>
    </location>
    <ligand>
        <name>ATP</name>
        <dbReference type="ChEBI" id="CHEBI:30616"/>
    </ligand>
</feature>
<dbReference type="Pfam" id="PF13784">
    <property type="entry name" value="Fic_N"/>
    <property type="match status" value="1"/>
</dbReference>
<dbReference type="InterPro" id="IPR003812">
    <property type="entry name" value="Fido"/>
</dbReference>
<feature type="domain" description="Fido" evidence="5">
    <location>
        <begin position="126"/>
        <end position="276"/>
    </location>
</feature>
<evidence type="ECO:0000256" key="2">
    <source>
        <dbReference type="PIRSR" id="PIRSR640198-1"/>
    </source>
</evidence>
<feature type="binding site" evidence="1">
    <location>
        <position position="254"/>
    </location>
    <ligand>
        <name>ATP</name>
        <dbReference type="ChEBI" id="CHEBI:30616"/>
    </ligand>
</feature>
<feature type="compositionally biased region" description="Acidic residues" evidence="4">
    <location>
        <begin position="84"/>
        <end position="96"/>
    </location>
</feature>
<dbReference type="InterPro" id="IPR036597">
    <property type="entry name" value="Fido-like_dom_sf"/>
</dbReference>
<dbReference type="InterPro" id="IPR036388">
    <property type="entry name" value="WH-like_DNA-bd_sf"/>
</dbReference>
<keyword evidence="1" id="KW-0067">ATP-binding</keyword>
<dbReference type="InterPro" id="IPR025758">
    <property type="entry name" value="Fic/DOC_N"/>
</dbReference>
<gene>
    <name evidence="6" type="ORF">SAMN02745166_02114</name>
</gene>
<dbReference type="Pfam" id="PF01022">
    <property type="entry name" value="HTH_5"/>
    <property type="match status" value="1"/>
</dbReference>
<evidence type="ECO:0000313" key="6">
    <source>
        <dbReference type="EMBL" id="SKA94192.1"/>
    </source>
</evidence>
<dbReference type="AlphaFoldDB" id="A0A1T4XX87"/>
<feature type="compositionally biased region" description="Polar residues" evidence="4">
    <location>
        <begin position="74"/>
        <end position="83"/>
    </location>
</feature>
<feature type="binding site" evidence="3">
    <location>
        <begin position="254"/>
        <end position="255"/>
    </location>
    <ligand>
        <name>ATP</name>
        <dbReference type="ChEBI" id="CHEBI:30616"/>
    </ligand>
</feature>
<keyword evidence="1" id="KW-0547">Nucleotide-binding</keyword>
<dbReference type="GO" id="GO:0003700">
    <property type="term" value="F:DNA-binding transcription factor activity"/>
    <property type="evidence" value="ECO:0007669"/>
    <property type="project" value="InterPro"/>
</dbReference>
<dbReference type="EMBL" id="FUYE01000006">
    <property type="protein sequence ID" value="SKA94192.1"/>
    <property type="molecule type" value="Genomic_DNA"/>
</dbReference>
<dbReference type="Gene3D" id="1.10.10.10">
    <property type="entry name" value="Winged helix-like DNA-binding domain superfamily/Winged helix DNA-binding domain"/>
    <property type="match status" value="1"/>
</dbReference>
<dbReference type="PROSITE" id="PS51459">
    <property type="entry name" value="FIDO"/>
    <property type="match status" value="1"/>
</dbReference>
<dbReference type="Proteomes" id="UP000190774">
    <property type="component" value="Unassembled WGS sequence"/>
</dbReference>
<feature type="active site" evidence="2">
    <location>
        <position position="212"/>
    </location>
</feature>
<dbReference type="GO" id="GO:0005524">
    <property type="term" value="F:ATP binding"/>
    <property type="evidence" value="ECO:0007669"/>
    <property type="project" value="UniProtKB-KW"/>
</dbReference>
<dbReference type="RefSeq" id="WP_078813333.1">
    <property type="nucleotide sequence ID" value="NZ_FUYE01000006.1"/>
</dbReference>
<evidence type="ECO:0000256" key="4">
    <source>
        <dbReference type="SAM" id="MobiDB-lite"/>
    </source>
</evidence>
<dbReference type="SUPFAM" id="SSF46785">
    <property type="entry name" value="Winged helix' DNA-binding domain"/>
    <property type="match status" value="1"/>
</dbReference>
<evidence type="ECO:0000256" key="3">
    <source>
        <dbReference type="PIRSR" id="PIRSR640198-2"/>
    </source>
</evidence>
<keyword evidence="7" id="KW-1185">Reference proteome</keyword>
<reference evidence="7" key="1">
    <citation type="submission" date="2017-02" db="EMBL/GenBank/DDBJ databases">
        <authorList>
            <person name="Varghese N."/>
            <person name="Submissions S."/>
        </authorList>
    </citation>
    <scope>NUCLEOTIDE SEQUENCE [LARGE SCALE GENOMIC DNA]</scope>
    <source>
        <strain evidence="7">ATCC 700200</strain>
    </source>
</reference>
<dbReference type="STRING" id="48467.SAMN02745166_02114"/>
<protein>
    <submittedName>
        <fullName evidence="6">Fic family protein</fullName>
    </submittedName>
</protein>
<sequence length="378" mass="43478">MTIEGFQKGTYQQQFRYRSYQPPLVNHQWTWDSPELHDLLSNANRHLGELNGLSLIVPDVDRFIQMHVVKEAQTSSRIEGTQTEMDEALEEDPEEIAPEKRDDWREVRNYIEAMNQSVERLKTLPLSNRLLCEAHRTLLKGVRGEGKTPGEFRRSQNWIGGATLADAVFIPPHHEEVPALMSDLEAFWHNETIAVPELIRIGISHYQFETIHPFLDGNGRIGRLLIALYLVSKGLLHRPCLYLSAHLEQHRAAYYDALTAVRTRGDLMHWIKFFLVAINETARKGVLTFQSIHEMRQRTAAQIQTLGKRSGNASRLLESLFAKPVVTSAGLSSRLDLSQPTVDRLLSDLRRLGIVHELTGKRRNRVFYFKEYYQLFAS</sequence>
<accession>A0A1T4XX87</accession>
<feature type="binding site" evidence="1">
    <location>
        <begin position="217"/>
        <end position="223"/>
    </location>
    <ligand>
        <name>ATP</name>
        <dbReference type="ChEBI" id="CHEBI:30616"/>
    </ligand>
</feature>
<dbReference type="PANTHER" id="PTHR13504:SF38">
    <property type="entry name" value="FIDO DOMAIN-CONTAINING PROTEIN"/>
    <property type="match status" value="1"/>
</dbReference>
<evidence type="ECO:0000259" key="5">
    <source>
        <dbReference type="PROSITE" id="PS51459"/>
    </source>
</evidence>
<dbReference type="InterPro" id="IPR026287">
    <property type="entry name" value="SoFic-like"/>
</dbReference>